<evidence type="ECO:0000256" key="1">
    <source>
        <dbReference type="SAM" id="Phobius"/>
    </source>
</evidence>
<sequence>MNAAQKLLVSAIGLFAVSSPVIVNPAEAAYLTYFGEDQGQGEFARLSSTPNANLARNDFFSNLVNVGDETFESKANGSSSPIAVAFGVDTATITGSGSIATVISGTNGFGRYAISGSKYYEVTGVFTLTFNTAQAAFGFYGVDIGDFNGKVTLTLTKTDGGTEVFTVPTTGTQGGGALYFGLISTTPSEQFTSITFGNTNSGTDVFAFDDFSIGRQEQIRAVPVPSFAAGIVLAGGVFGANQIRKRKSQAK</sequence>
<keyword evidence="1" id="KW-0812">Transmembrane</keyword>
<accession>A0A2W4W9H3</accession>
<dbReference type="EMBL" id="QBML01000012">
    <property type="protein sequence ID" value="PZO41112.1"/>
    <property type="molecule type" value="Genomic_DNA"/>
</dbReference>
<reference evidence="2 3" key="1">
    <citation type="submission" date="2018-04" db="EMBL/GenBank/DDBJ databases">
        <authorList>
            <person name="Go L.Y."/>
            <person name="Mitchell J.A."/>
        </authorList>
    </citation>
    <scope>NUCLEOTIDE SEQUENCE [LARGE SCALE GENOMIC DNA]</scope>
    <source>
        <strain evidence="2">ULC066bin1</strain>
    </source>
</reference>
<evidence type="ECO:0000313" key="3">
    <source>
        <dbReference type="Proteomes" id="UP000249467"/>
    </source>
</evidence>
<organism evidence="2 3">
    <name type="scientific">Pseudanabaena frigida</name>
    <dbReference type="NCBI Taxonomy" id="945775"/>
    <lineage>
        <taxon>Bacteria</taxon>
        <taxon>Bacillati</taxon>
        <taxon>Cyanobacteriota</taxon>
        <taxon>Cyanophyceae</taxon>
        <taxon>Pseudanabaenales</taxon>
        <taxon>Pseudanabaenaceae</taxon>
        <taxon>Pseudanabaena</taxon>
    </lineage>
</organism>
<comment type="caution">
    <text evidence="2">The sequence shown here is derived from an EMBL/GenBank/DDBJ whole genome shotgun (WGS) entry which is preliminary data.</text>
</comment>
<reference evidence="2 3" key="2">
    <citation type="submission" date="2018-06" db="EMBL/GenBank/DDBJ databases">
        <title>Metagenomic assembly of (sub)arctic Cyanobacteria and their associated microbiome from non-axenic cultures.</title>
        <authorList>
            <person name="Baurain D."/>
        </authorList>
    </citation>
    <scope>NUCLEOTIDE SEQUENCE [LARGE SCALE GENOMIC DNA]</scope>
    <source>
        <strain evidence="2">ULC066bin1</strain>
    </source>
</reference>
<keyword evidence="1" id="KW-0472">Membrane</keyword>
<name>A0A2W4W9H3_9CYAN</name>
<keyword evidence="1" id="KW-1133">Transmembrane helix</keyword>
<feature type="transmembrane region" description="Helical" evidence="1">
    <location>
        <begin position="222"/>
        <end position="241"/>
    </location>
</feature>
<dbReference type="AlphaFoldDB" id="A0A2W4W9H3"/>
<evidence type="ECO:0000313" key="2">
    <source>
        <dbReference type="EMBL" id="PZO41112.1"/>
    </source>
</evidence>
<gene>
    <name evidence="2" type="ORF">DCF19_10250</name>
</gene>
<dbReference type="Proteomes" id="UP000249467">
    <property type="component" value="Unassembled WGS sequence"/>
</dbReference>
<protein>
    <submittedName>
        <fullName evidence="2">PEP-CTERM sorting domain-containing protein</fullName>
    </submittedName>
</protein>
<proteinExistence type="predicted"/>